<proteinExistence type="predicted"/>
<sequence length="34" mass="3976">MHTFILAAVNNRTNNAYSKGHQRKLTDRHLPKIE</sequence>
<organism evidence="1 2">
    <name type="scientific">Heterorhabditis bacteriophora</name>
    <name type="common">Entomopathogenic nematode worm</name>
    <dbReference type="NCBI Taxonomy" id="37862"/>
    <lineage>
        <taxon>Eukaryota</taxon>
        <taxon>Metazoa</taxon>
        <taxon>Ecdysozoa</taxon>
        <taxon>Nematoda</taxon>
        <taxon>Chromadorea</taxon>
        <taxon>Rhabditida</taxon>
        <taxon>Rhabditina</taxon>
        <taxon>Rhabditomorpha</taxon>
        <taxon>Strongyloidea</taxon>
        <taxon>Heterorhabditidae</taxon>
        <taxon>Heterorhabditis</taxon>
    </lineage>
</organism>
<accession>A0A1I7WA49</accession>
<keyword evidence="1" id="KW-1185">Reference proteome</keyword>
<evidence type="ECO:0000313" key="2">
    <source>
        <dbReference type="WBParaSite" id="Hba_01553"/>
    </source>
</evidence>
<protein>
    <submittedName>
        <fullName evidence="2">Transposase</fullName>
    </submittedName>
</protein>
<dbReference type="WBParaSite" id="Hba_01553">
    <property type="protein sequence ID" value="Hba_01553"/>
    <property type="gene ID" value="Hba_01553"/>
</dbReference>
<reference evidence="2" key="1">
    <citation type="submission" date="2016-11" db="UniProtKB">
        <authorList>
            <consortium name="WormBaseParasite"/>
        </authorList>
    </citation>
    <scope>IDENTIFICATION</scope>
</reference>
<evidence type="ECO:0000313" key="1">
    <source>
        <dbReference type="Proteomes" id="UP000095283"/>
    </source>
</evidence>
<name>A0A1I7WA49_HETBA</name>
<dbReference type="AlphaFoldDB" id="A0A1I7WA49"/>
<dbReference type="Proteomes" id="UP000095283">
    <property type="component" value="Unplaced"/>
</dbReference>